<organism evidence="1 2">
    <name type="scientific">Cordyceps javanica</name>
    <dbReference type="NCBI Taxonomy" id="43265"/>
    <lineage>
        <taxon>Eukaryota</taxon>
        <taxon>Fungi</taxon>
        <taxon>Dikarya</taxon>
        <taxon>Ascomycota</taxon>
        <taxon>Pezizomycotina</taxon>
        <taxon>Sordariomycetes</taxon>
        <taxon>Hypocreomycetidae</taxon>
        <taxon>Hypocreales</taxon>
        <taxon>Cordycipitaceae</taxon>
        <taxon>Cordyceps</taxon>
    </lineage>
</organism>
<reference evidence="1 2" key="1">
    <citation type="journal article" date="2019" name="Appl. Microbiol. Biotechnol.">
        <title>Genome sequence of Isaria javanica and comparative genome analysis insights into family S53 peptidase evolution in fungal entomopathogens.</title>
        <authorList>
            <person name="Lin R."/>
            <person name="Zhang X."/>
            <person name="Xin B."/>
            <person name="Zou M."/>
            <person name="Gao Y."/>
            <person name="Qin F."/>
            <person name="Hu Q."/>
            <person name="Xie B."/>
            <person name="Cheng X."/>
        </authorList>
    </citation>
    <scope>NUCLEOTIDE SEQUENCE [LARGE SCALE GENOMIC DNA]</scope>
    <source>
        <strain evidence="1 2">IJ1G</strain>
    </source>
</reference>
<comment type="caution">
    <text evidence="1">The sequence shown here is derived from an EMBL/GenBank/DDBJ whole genome shotgun (WGS) entry which is preliminary data.</text>
</comment>
<protein>
    <submittedName>
        <fullName evidence="1">Uncharacterized protein</fullName>
    </submittedName>
</protein>
<evidence type="ECO:0000313" key="2">
    <source>
        <dbReference type="Proteomes" id="UP000315783"/>
    </source>
</evidence>
<gene>
    <name evidence="1" type="ORF">IF1G_03460</name>
</gene>
<proteinExistence type="predicted"/>
<accession>A0A545V7L6</accession>
<dbReference type="AlphaFoldDB" id="A0A545V7L6"/>
<keyword evidence="2" id="KW-1185">Reference proteome</keyword>
<sequence>MSPFWLSIQPSSPYRAYFGNWKVRGTSKFDIHKDIPTQYQYGSSVSSPIRVILTRESENHCDQAQTEQRMITSSLYGYHKSPCPNAGHTRKEINLSDELPVYGSPNSLTSHAAISFTLI</sequence>
<dbReference type="EMBL" id="SPUK01000004">
    <property type="protein sequence ID" value="TQV97717.1"/>
    <property type="molecule type" value="Genomic_DNA"/>
</dbReference>
<name>A0A545V7L6_9HYPO</name>
<evidence type="ECO:0000313" key="1">
    <source>
        <dbReference type="EMBL" id="TQV97717.1"/>
    </source>
</evidence>
<dbReference type="Proteomes" id="UP000315783">
    <property type="component" value="Unassembled WGS sequence"/>
</dbReference>